<keyword evidence="2" id="KW-1185">Reference proteome</keyword>
<accession>A0ACC1I610</accession>
<proteinExistence type="predicted"/>
<comment type="caution">
    <text evidence="1">The sequence shown here is derived from an EMBL/GenBank/DDBJ whole genome shotgun (WGS) entry which is preliminary data.</text>
</comment>
<dbReference type="EMBL" id="JANBPG010002112">
    <property type="protein sequence ID" value="KAJ1887000.1"/>
    <property type="molecule type" value="Genomic_DNA"/>
</dbReference>
<organism evidence="1 2">
    <name type="scientific">Kickxella alabastrina</name>
    <dbReference type="NCBI Taxonomy" id="61397"/>
    <lineage>
        <taxon>Eukaryota</taxon>
        <taxon>Fungi</taxon>
        <taxon>Fungi incertae sedis</taxon>
        <taxon>Zoopagomycota</taxon>
        <taxon>Kickxellomycotina</taxon>
        <taxon>Kickxellomycetes</taxon>
        <taxon>Kickxellales</taxon>
        <taxon>Kickxellaceae</taxon>
        <taxon>Kickxella</taxon>
    </lineage>
</organism>
<feature type="non-terminal residue" evidence="1">
    <location>
        <position position="52"/>
    </location>
</feature>
<evidence type="ECO:0000313" key="1">
    <source>
        <dbReference type="EMBL" id="KAJ1887000.1"/>
    </source>
</evidence>
<evidence type="ECO:0000313" key="2">
    <source>
        <dbReference type="Proteomes" id="UP001150581"/>
    </source>
</evidence>
<reference evidence="1" key="1">
    <citation type="submission" date="2022-07" db="EMBL/GenBank/DDBJ databases">
        <title>Phylogenomic reconstructions and comparative analyses of Kickxellomycotina fungi.</title>
        <authorList>
            <person name="Reynolds N.K."/>
            <person name="Stajich J.E."/>
            <person name="Barry K."/>
            <person name="Grigoriev I.V."/>
            <person name="Crous P."/>
            <person name="Smith M.E."/>
        </authorList>
    </citation>
    <scope>NUCLEOTIDE SEQUENCE</scope>
    <source>
        <strain evidence="1">Benny 63K</strain>
    </source>
</reference>
<gene>
    <name evidence="1" type="ORF">LPJ66_009346</name>
</gene>
<sequence>MAANKRDTILRPLKLAEVECIPVLGSDSVVCGFHLSDYMWTDIFSNLAPAST</sequence>
<name>A0ACC1I610_9FUNG</name>
<dbReference type="Proteomes" id="UP001150581">
    <property type="component" value="Unassembled WGS sequence"/>
</dbReference>
<protein>
    <submittedName>
        <fullName evidence="1">Uncharacterized protein</fullName>
    </submittedName>
</protein>